<dbReference type="InterPro" id="IPR023584">
    <property type="entry name" value="Ribosome_recyc_fac_dom"/>
</dbReference>
<dbReference type="OrthoDB" id="9804006at2"/>
<organism evidence="8 9">
    <name type="scientific">Acidaminobacter hydrogenoformans DSM 2784</name>
    <dbReference type="NCBI Taxonomy" id="1120920"/>
    <lineage>
        <taxon>Bacteria</taxon>
        <taxon>Bacillati</taxon>
        <taxon>Bacillota</taxon>
        <taxon>Clostridia</taxon>
        <taxon>Peptostreptococcales</taxon>
        <taxon>Acidaminobacteraceae</taxon>
        <taxon>Acidaminobacter</taxon>
    </lineage>
</organism>
<comment type="subcellular location">
    <subcellularLocation>
        <location evidence="1 5">Cytoplasm</location>
    </subcellularLocation>
</comment>
<feature type="coiled-coil region" evidence="6">
    <location>
        <begin position="125"/>
        <end position="166"/>
    </location>
</feature>
<dbReference type="SUPFAM" id="SSF55194">
    <property type="entry name" value="Ribosome recycling factor, RRF"/>
    <property type="match status" value="1"/>
</dbReference>
<keyword evidence="4 5" id="KW-0648">Protein biosynthesis</keyword>
<dbReference type="CDD" id="cd00520">
    <property type="entry name" value="RRF"/>
    <property type="match status" value="1"/>
</dbReference>
<dbReference type="InterPro" id="IPR002661">
    <property type="entry name" value="Ribosome_recyc_fac"/>
</dbReference>
<evidence type="ECO:0000256" key="3">
    <source>
        <dbReference type="ARBA" id="ARBA00022490"/>
    </source>
</evidence>
<keyword evidence="6" id="KW-0175">Coiled coil</keyword>
<dbReference type="AlphaFoldDB" id="A0A1G5RST7"/>
<evidence type="ECO:0000256" key="1">
    <source>
        <dbReference type="ARBA" id="ARBA00004496"/>
    </source>
</evidence>
<dbReference type="Pfam" id="PF01765">
    <property type="entry name" value="RRF"/>
    <property type="match status" value="1"/>
</dbReference>
<dbReference type="InterPro" id="IPR036191">
    <property type="entry name" value="RRF_sf"/>
</dbReference>
<gene>
    <name evidence="5" type="primary">frr</name>
    <name evidence="8" type="ORF">SAMN03080599_00448</name>
</gene>
<evidence type="ECO:0000256" key="6">
    <source>
        <dbReference type="SAM" id="Coils"/>
    </source>
</evidence>
<accession>A0A1G5RST7</accession>
<dbReference type="Proteomes" id="UP000199208">
    <property type="component" value="Unassembled WGS sequence"/>
</dbReference>
<comment type="function">
    <text evidence="5">Responsible for the release of ribosomes from messenger RNA at the termination of protein biosynthesis. May increase the efficiency of translation by recycling ribosomes from one round of translation to another.</text>
</comment>
<evidence type="ECO:0000313" key="8">
    <source>
        <dbReference type="EMBL" id="SCZ76870.1"/>
    </source>
</evidence>
<dbReference type="STRING" id="1120920.SAMN03080599_00448"/>
<dbReference type="HAMAP" id="MF_00040">
    <property type="entry name" value="RRF"/>
    <property type="match status" value="1"/>
</dbReference>
<feature type="domain" description="Ribosome recycling factor" evidence="7">
    <location>
        <begin position="20"/>
        <end position="183"/>
    </location>
</feature>
<dbReference type="EMBL" id="FMWL01000002">
    <property type="protein sequence ID" value="SCZ76870.1"/>
    <property type="molecule type" value="Genomic_DNA"/>
</dbReference>
<dbReference type="Gene3D" id="1.10.132.20">
    <property type="entry name" value="Ribosome-recycling factor"/>
    <property type="match status" value="1"/>
</dbReference>
<dbReference type="PANTHER" id="PTHR20982:SF3">
    <property type="entry name" value="MITOCHONDRIAL RIBOSOME RECYCLING FACTOR PSEUDO 1"/>
    <property type="match status" value="1"/>
</dbReference>
<dbReference type="GO" id="GO:0006415">
    <property type="term" value="P:translational termination"/>
    <property type="evidence" value="ECO:0007669"/>
    <property type="project" value="UniProtKB-UniRule"/>
</dbReference>
<dbReference type="GO" id="GO:0005737">
    <property type="term" value="C:cytoplasm"/>
    <property type="evidence" value="ECO:0007669"/>
    <property type="project" value="UniProtKB-SubCell"/>
</dbReference>
<evidence type="ECO:0000256" key="2">
    <source>
        <dbReference type="ARBA" id="ARBA00005912"/>
    </source>
</evidence>
<evidence type="ECO:0000313" key="9">
    <source>
        <dbReference type="Proteomes" id="UP000199208"/>
    </source>
</evidence>
<dbReference type="RefSeq" id="WP_092589260.1">
    <property type="nucleotide sequence ID" value="NZ_FMWL01000002.1"/>
</dbReference>
<dbReference type="FunFam" id="1.10.132.20:FF:000001">
    <property type="entry name" value="Ribosome-recycling factor"/>
    <property type="match status" value="1"/>
</dbReference>
<name>A0A1G5RST7_9FIRM</name>
<evidence type="ECO:0000259" key="7">
    <source>
        <dbReference type="Pfam" id="PF01765"/>
    </source>
</evidence>
<dbReference type="NCBIfam" id="TIGR00496">
    <property type="entry name" value="frr"/>
    <property type="match status" value="1"/>
</dbReference>
<evidence type="ECO:0000256" key="4">
    <source>
        <dbReference type="ARBA" id="ARBA00022917"/>
    </source>
</evidence>
<comment type="similarity">
    <text evidence="2 5">Belongs to the RRF family.</text>
</comment>
<dbReference type="Gene3D" id="3.30.1360.40">
    <property type="match status" value="1"/>
</dbReference>
<evidence type="ECO:0000256" key="5">
    <source>
        <dbReference type="HAMAP-Rule" id="MF_00040"/>
    </source>
</evidence>
<dbReference type="GO" id="GO:0043023">
    <property type="term" value="F:ribosomal large subunit binding"/>
    <property type="evidence" value="ECO:0007669"/>
    <property type="project" value="TreeGrafter"/>
</dbReference>
<keyword evidence="9" id="KW-1185">Reference proteome</keyword>
<proteinExistence type="inferred from homology"/>
<dbReference type="FunFam" id="3.30.1360.40:FF:000001">
    <property type="entry name" value="Ribosome-recycling factor"/>
    <property type="match status" value="1"/>
</dbReference>
<keyword evidence="3 5" id="KW-0963">Cytoplasm</keyword>
<protein>
    <recommendedName>
        <fullName evidence="5">Ribosome-recycling factor</fullName>
        <shortName evidence="5">RRF</shortName>
    </recommendedName>
    <alternativeName>
        <fullName evidence="5">Ribosome-releasing factor</fullName>
    </alternativeName>
</protein>
<dbReference type="PANTHER" id="PTHR20982">
    <property type="entry name" value="RIBOSOME RECYCLING FACTOR"/>
    <property type="match status" value="1"/>
</dbReference>
<sequence>MIQDVKKTFEEKMQKTVNVFNEELHAIRAGRANPQLLDRVVVDYYGSPTPLKSLATIAAPEPRMLTVQPYDVSALKDVEKAIMIADLGLNPSNDGKVIRIAIPILTEERRKDLIKVAKKTGEDAKIAIRNERRDANDKLKKMNKNSEITEDDLKSAEADVQKMTDKYIKQIDDLLVQKEKEIMEV</sequence>
<reference evidence="8 9" key="1">
    <citation type="submission" date="2016-10" db="EMBL/GenBank/DDBJ databases">
        <authorList>
            <person name="de Groot N.N."/>
        </authorList>
    </citation>
    <scope>NUCLEOTIDE SEQUENCE [LARGE SCALE GENOMIC DNA]</scope>
    <source>
        <strain evidence="8 9">DSM 2784</strain>
    </source>
</reference>